<proteinExistence type="predicted"/>
<dbReference type="EMBL" id="CAAQRO010000040">
    <property type="protein sequence ID" value="VMD03696.1"/>
    <property type="molecule type" value="Genomic_DNA"/>
</dbReference>
<dbReference type="Proteomes" id="UP000311381">
    <property type="component" value="Unassembled WGS sequence"/>
</dbReference>
<dbReference type="EMBL" id="CAAULE010000047">
    <property type="protein sequence ID" value="VOG90252.1"/>
    <property type="molecule type" value="Genomic_DNA"/>
</dbReference>
<accession>A0A4H9G6S3</accession>
<gene>
    <name evidence="1" type="ORF">SAMEA2627268_02367</name>
    <name evidence="2" type="ORF">SAMEA2696453_02330</name>
</gene>
<name>A0A4H9G6S3_STREE</name>
<evidence type="ECO:0000313" key="1">
    <source>
        <dbReference type="EMBL" id="VMD03696.1"/>
    </source>
</evidence>
<dbReference type="Proteomes" id="UP000312530">
    <property type="component" value="Unassembled WGS sequence"/>
</dbReference>
<protein>
    <submittedName>
        <fullName evidence="1">Uncharacterized protein</fullName>
    </submittedName>
</protein>
<dbReference type="AlphaFoldDB" id="A0A4H9G6S3"/>
<organism evidence="1 3">
    <name type="scientific">Streptococcus pneumoniae</name>
    <dbReference type="NCBI Taxonomy" id="1313"/>
    <lineage>
        <taxon>Bacteria</taxon>
        <taxon>Bacillati</taxon>
        <taxon>Bacillota</taxon>
        <taxon>Bacilli</taxon>
        <taxon>Lactobacillales</taxon>
        <taxon>Streptococcaceae</taxon>
        <taxon>Streptococcus</taxon>
    </lineage>
</organism>
<evidence type="ECO:0000313" key="2">
    <source>
        <dbReference type="EMBL" id="VOG90252.1"/>
    </source>
</evidence>
<evidence type="ECO:0000313" key="3">
    <source>
        <dbReference type="Proteomes" id="UP000311381"/>
    </source>
</evidence>
<reference evidence="3 4" key="1">
    <citation type="submission" date="2019-04" db="EMBL/GenBank/DDBJ databases">
        <authorList>
            <consortium name="Pathogen Informatics"/>
        </authorList>
    </citation>
    <scope>NUCLEOTIDE SEQUENCE [LARGE SCALE GENOMIC DNA]</scope>
    <source>
        <strain evidence="3 4">GPSC47</strain>
    </source>
</reference>
<evidence type="ECO:0000313" key="4">
    <source>
        <dbReference type="Proteomes" id="UP000312530"/>
    </source>
</evidence>
<sequence length="132" mass="14997">MTATLNLTEKQLLELSLTQVKSNEFRVLEVETGSFEDGQGEQREYARLLVCEKEEYSLLESVGMLECAEKVRFPVVQYDGSDLSEKVGKIIVTDNPEQWFFKKSKVDVGFGRQETQIVGMSYKVNMSEVATL</sequence>